<keyword evidence="5" id="KW-1185">Reference proteome</keyword>
<reference evidence="4 5" key="1">
    <citation type="submission" date="2015-08" db="EMBL/GenBank/DDBJ databases">
        <title>Ancestral chromatin configuration constrains chromatin evolution on differentiating sex chromosomes in Drosophila.</title>
        <authorList>
            <person name="Zhou Q."/>
            <person name="Bachtrog D."/>
        </authorList>
    </citation>
    <scope>NUCLEOTIDE SEQUENCE [LARGE SCALE GENOMIC DNA]</scope>
    <source>
        <tissue evidence="4">Whole larvae</tissue>
    </source>
</reference>
<protein>
    <submittedName>
        <fullName evidence="4">Vago</fullName>
    </submittedName>
</protein>
<name>A0A0M4ETE3_DROBS</name>
<dbReference type="EMBL" id="CP012528">
    <property type="protein sequence ID" value="ALC48814.1"/>
    <property type="molecule type" value="Genomic_DNA"/>
</dbReference>
<dbReference type="Pfam" id="PF15430">
    <property type="entry name" value="SVWC"/>
    <property type="match status" value="1"/>
</dbReference>
<evidence type="ECO:0000313" key="4">
    <source>
        <dbReference type="EMBL" id="ALC48814.1"/>
    </source>
</evidence>
<feature type="non-terminal residue" evidence="4">
    <location>
        <position position="1"/>
    </location>
</feature>
<dbReference type="InterPro" id="IPR029277">
    <property type="entry name" value="SVWC_dom"/>
</dbReference>
<evidence type="ECO:0000256" key="2">
    <source>
        <dbReference type="ARBA" id="ARBA00022525"/>
    </source>
</evidence>
<keyword evidence="2" id="KW-0964">Secreted</keyword>
<dbReference type="SMART" id="SM01318">
    <property type="entry name" value="SVWC"/>
    <property type="match status" value="1"/>
</dbReference>
<evidence type="ECO:0000313" key="5">
    <source>
        <dbReference type="Proteomes" id="UP000494163"/>
    </source>
</evidence>
<gene>
    <name evidence="4" type="ORF">Dbus_chrXg670</name>
</gene>
<comment type="subcellular location">
    <subcellularLocation>
        <location evidence="1">Secreted</location>
    </subcellularLocation>
</comment>
<dbReference type="GO" id="GO:0005576">
    <property type="term" value="C:extracellular region"/>
    <property type="evidence" value="ECO:0007669"/>
    <property type="project" value="UniProtKB-SubCell"/>
</dbReference>
<feature type="domain" description="Single" evidence="3">
    <location>
        <begin position="8"/>
        <end position="78"/>
    </location>
</feature>
<dbReference type="OrthoDB" id="7769664at2759"/>
<dbReference type="Proteomes" id="UP000494163">
    <property type="component" value="Chromosome X"/>
</dbReference>
<proteinExistence type="predicted"/>
<evidence type="ECO:0000256" key="1">
    <source>
        <dbReference type="ARBA" id="ARBA00004613"/>
    </source>
</evidence>
<organism evidence="4 5">
    <name type="scientific">Drosophila busckii</name>
    <name type="common">Fruit fly</name>
    <dbReference type="NCBI Taxonomy" id="30019"/>
    <lineage>
        <taxon>Eukaryota</taxon>
        <taxon>Metazoa</taxon>
        <taxon>Ecdysozoa</taxon>
        <taxon>Arthropoda</taxon>
        <taxon>Hexapoda</taxon>
        <taxon>Insecta</taxon>
        <taxon>Pterygota</taxon>
        <taxon>Neoptera</taxon>
        <taxon>Endopterygota</taxon>
        <taxon>Diptera</taxon>
        <taxon>Brachycera</taxon>
        <taxon>Muscomorpha</taxon>
        <taxon>Ephydroidea</taxon>
        <taxon>Drosophilidae</taxon>
        <taxon>Drosophila</taxon>
    </lineage>
</organism>
<dbReference type="AlphaFoldDB" id="A0A0M4ETE3"/>
<accession>A0A0M4ETE3</accession>
<sequence>YSYNQQFCRDTLSGRQLYVGEVFTRSGQCMRVQCLGTLQLWEDSCKVPVSLKGDCTRLEQTADNTNQDYPKCCPLYECKTNETNMHSKLEMTNIYDHNSNLRKSNVNEVIIVNNDRHHLASGHISTVPVRKYQV</sequence>
<dbReference type="OMA" id="LESQQLW"/>
<evidence type="ECO:0000259" key="3">
    <source>
        <dbReference type="SMART" id="SM01318"/>
    </source>
</evidence>